<dbReference type="GO" id="GO:0016740">
    <property type="term" value="F:transferase activity"/>
    <property type="evidence" value="ECO:0007669"/>
    <property type="project" value="UniProtKB-KW"/>
</dbReference>
<feature type="transmembrane region" description="Helical" evidence="1">
    <location>
        <begin position="189"/>
        <end position="222"/>
    </location>
</feature>
<dbReference type="OrthoDB" id="2111838at2"/>
<accession>D9QU69</accession>
<keyword evidence="1" id="KW-1133">Transmembrane helix</keyword>
<proteinExistence type="predicted"/>
<keyword evidence="2" id="KW-0808">Transferase</keyword>
<dbReference type="TCDB" id="4.A.6.4.1">
    <property type="family name" value="the pts mannose-fructose-sorbose (man) family"/>
</dbReference>
<gene>
    <name evidence="2" type="ordered locus">Acear_0313</name>
</gene>
<dbReference type="AlphaFoldDB" id="D9QU69"/>
<evidence type="ECO:0000313" key="2">
    <source>
        <dbReference type="EMBL" id="ADL11862.1"/>
    </source>
</evidence>
<reference evidence="2 3" key="1">
    <citation type="journal article" date="2010" name="Stand. Genomic Sci.">
        <title>Complete genome sequence of Acetohalobium arabaticum type strain (Z-7288).</title>
        <authorList>
            <person name="Sikorski J."/>
            <person name="Lapidus A."/>
            <person name="Chertkov O."/>
            <person name="Lucas S."/>
            <person name="Copeland A."/>
            <person name="Glavina Del Rio T."/>
            <person name="Nolan M."/>
            <person name="Tice H."/>
            <person name="Cheng J.F."/>
            <person name="Han C."/>
            <person name="Brambilla E."/>
            <person name="Pitluck S."/>
            <person name="Liolios K."/>
            <person name="Ivanova N."/>
            <person name="Mavromatis K."/>
            <person name="Mikhailova N."/>
            <person name="Pati A."/>
            <person name="Bruce D."/>
            <person name="Detter C."/>
            <person name="Tapia R."/>
            <person name="Goodwin L."/>
            <person name="Chen A."/>
            <person name="Palaniappan K."/>
            <person name="Land M."/>
            <person name="Hauser L."/>
            <person name="Chang Y.J."/>
            <person name="Jeffries C.D."/>
            <person name="Rohde M."/>
            <person name="Goker M."/>
            <person name="Spring S."/>
            <person name="Woyke T."/>
            <person name="Bristow J."/>
            <person name="Eisen J.A."/>
            <person name="Markowitz V."/>
            <person name="Hugenholtz P."/>
            <person name="Kyrpides N.C."/>
            <person name="Klenk H.P."/>
        </authorList>
    </citation>
    <scope>NUCLEOTIDE SEQUENCE [LARGE SCALE GENOMIC DNA]</scope>
    <source>
        <strain evidence="3">ATCC 49924 / DSM 5501 / Z-7288</strain>
    </source>
</reference>
<keyword evidence="3" id="KW-1185">Reference proteome</keyword>
<feature type="transmembrane region" description="Helical" evidence="1">
    <location>
        <begin position="261"/>
        <end position="279"/>
    </location>
</feature>
<sequence length="304" mass="33446">MIKLFSLALLINSINFLERRLKCSSYRYLLHPILVAPLGGALLGNLSTGIYIGLLLEVIWGSNLFDYDFGLQYVNLAAILTTVLTLVTGNISLILNLTIAVIITYLLQEAIIMLDSKTNQWIIEIGLFFFIFTLLNFTPVLKGLLGEIPAQFLDQLAVASGLLPGLGLAVILAQIIVSEDLGSNLKLSYLLVLVILLLLSQWFNWLLPVLFIVIWGGGYLLVKKFKVSSYFLRLAIGGLVIAAAPLVVEITGPMVDSQLKLVLWSEAFLSVSTLGLLLFRITQFELYFICLILGVIASRAGLLL</sequence>
<feature type="transmembrane region" description="Helical" evidence="1">
    <location>
        <begin position="73"/>
        <end position="106"/>
    </location>
</feature>
<dbReference type="RefSeq" id="WP_013277308.1">
    <property type="nucleotide sequence ID" value="NC_014378.1"/>
</dbReference>
<dbReference type="KEGG" id="aar:Acear_0313"/>
<keyword evidence="1" id="KW-0472">Membrane</keyword>
<dbReference type="HOGENOM" id="CLU_914546_0_0_9"/>
<evidence type="ECO:0000256" key="1">
    <source>
        <dbReference type="SAM" id="Phobius"/>
    </source>
</evidence>
<organism evidence="2 3">
    <name type="scientific">Acetohalobium arabaticum (strain ATCC 49924 / DSM 5501 / Z-7288)</name>
    <dbReference type="NCBI Taxonomy" id="574087"/>
    <lineage>
        <taxon>Bacteria</taxon>
        <taxon>Bacillati</taxon>
        <taxon>Bacillota</taxon>
        <taxon>Clostridia</taxon>
        <taxon>Halanaerobiales</taxon>
        <taxon>Halobacteroidaceae</taxon>
        <taxon>Acetohalobium</taxon>
    </lineage>
</organism>
<feature type="transmembrane region" description="Helical" evidence="1">
    <location>
        <begin position="121"/>
        <end position="144"/>
    </location>
</feature>
<keyword evidence="1" id="KW-0812">Transmembrane</keyword>
<feature type="transmembrane region" description="Helical" evidence="1">
    <location>
        <begin position="286"/>
        <end position="303"/>
    </location>
</feature>
<dbReference type="Proteomes" id="UP000001661">
    <property type="component" value="Chromosome"/>
</dbReference>
<feature type="transmembrane region" description="Helical" evidence="1">
    <location>
        <begin position="234"/>
        <end position="255"/>
    </location>
</feature>
<feature type="transmembrane region" description="Helical" evidence="1">
    <location>
        <begin position="40"/>
        <end position="61"/>
    </location>
</feature>
<name>D9QU69_ACEAZ</name>
<evidence type="ECO:0000313" key="3">
    <source>
        <dbReference type="Proteomes" id="UP000001661"/>
    </source>
</evidence>
<feature type="transmembrane region" description="Helical" evidence="1">
    <location>
        <begin position="156"/>
        <end position="177"/>
    </location>
</feature>
<dbReference type="STRING" id="574087.Acear_0313"/>
<dbReference type="EMBL" id="CP002105">
    <property type="protein sequence ID" value="ADL11862.1"/>
    <property type="molecule type" value="Genomic_DNA"/>
</dbReference>
<protein>
    <submittedName>
        <fullName evidence="2">Phosphotransferase system PTS sorbose-specific IIC subunit</fullName>
    </submittedName>
</protein>